<evidence type="ECO:0000313" key="3">
    <source>
        <dbReference type="Proteomes" id="UP001183881"/>
    </source>
</evidence>
<keyword evidence="1" id="KW-0812">Transmembrane</keyword>
<comment type="caution">
    <text evidence="2">The sequence shown here is derived from an EMBL/GenBank/DDBJ whole genome shotgun (WGS) entry which is preliminary data.</text>
</comment>
<gene>
    <name evidence="2" type="ORF">RM705_19005</name>
</gene>
<reference evidence="3" key="1">
    <citation type="submission" date="2023-07" db="EMBL/GenBank/DDBJ databases">
        <title>30 novel species of actinomycetes from the DSMZ collection.</title>
        <authorList>
            <person name="Nouioui I."/>
        </authorList>
    </citation>
    <scope>NUCLEOTIDE SEQUENCE [LARGE SCALE GENOMIC DNA]</scope>
    <source>
        <strain evidence="3">DSM 41636</strain>
    </source>
</reference>
<feature type="transmembrane region" description="Helical" evidence="1">
    <location>
        <begin position="12"/>
        <end position="36"/>
    </location>
</feature>
<keyword evidence="1" id="KW-1133">Transmembrane helix</keyword>
<evidence type="ECO:0000313" key="2">
    <source>
        <dbReference type="EMBL" id="MDT0396763.1"/>
    </source>
</evidence>
<sequence length="163" mass="17224">METDPYAGHNPLVLLLVLLVGLAVAAALAVYGCTTLARHGVRRAGPLVVLRSCAALAGAGAACLYVWGALHLLTLDETRRDLACKEAVGPAHVMEIDSYRPTYIPLGLGCHVRSGTTYSTGVPGYLNPAAGALAFTAVAMGGFSLLESERRATRDFKRETRRT</sequence>
<dbReference type="EMBL" id="JAVRFA010000023">
    <property type="protein sequence ID" value="MDT0396763.1"/>
    <property type="molecule type" value="Genomic_DNA"/>
</dbReference>
<keyword evidence="3" id="KW-1185">Reference proteome</keyword>
<protein>
    <recommendedName>
        <fullName evidence="4">Integral membrane protein</fullName>
    </recommendedName>
</protein>
<keyword evidence="1" id="KW-0472">Membrane</keyword>
<proteinExistence type="predicted"/>
<evidence type="ECO:0008006" key="4">
    <source>
        <dbReference type="Google" id="ProtNLM"/>
    </source>
</evidence>
<evidence type="ECO:0000256" key="1">
    <source>
        <dbReference type="SAM" id="Phobius"/>
    </source>
</evidence>
<organism evidence="2 3">
    <name type="scientific">Streptomyces edwardsiae</name>
    <dbReference type="NCBI Taxonomy" id="3075527"/>
    <lineage>
        <taxon>Bacteria</taxon>
        <taxon>Bacillati</taxon>
        <taxon>Actinomycetota</taxon>
        <taxon>Actinomycetes</taxon>
        <taxon>Kitasatosporales</taxon>
        <taxon>Streptomycetaceae</taxon>
        <taxon>Streptomyces</taxon>
    </lineage>
</organism>
<accession>A0ABU2PX51</accession>
<feature type="transmembrane region" description="Helical" evidence="1">
    <location>
        <begin position="125"/>
        <end position="146"/>
    </location>
</feature>
<feature type="transmembrane region" description="Helical" evidence="1">
    <location>
        <begin position="48"/>
        <end position="70"/>
    </location>
</feature>
<name>A0ABU2PX51_9ACTN</name>
<dbReference type="Proteomes" id="UP001183881">
    <property type="component" value="Unassembled WGS sequence"/>
</dbReference>
<dbReference type="RefSeq" id="WP_030217219.1">
    <property type="nucleotide sequence ID" value="NZ_JAVRFA010000023.1"/>
</dbReference>